<dbReference type="KEGG" id="tng:GSTEN00020738G001"/>
<dbReference type="PANTHER" id="PTHR45080">
    <property type="entry name" value="CONTACTIN 5"/>
    <property type="match status" value="1"/>
</dbReference>
<dbReference type="Gene3D" id="2.60.40.10">
    <property type="entry name" value="Immunoglobulins"/>
    <property type="match status" value="6"/>
</dbReference>
<dbReference type="FunFam" id="2.60.40.10:FF:000240">
    <property type="entry name" value="MAM domain containing glycosylphosphatidylinositol anchor 1"/>
    <property type="match status" value="1"/>
</dbReference>
<keyword evidence="3" id="KW-0336">GPI-anchor</keyword>
<feature type="domain" description="Ig-like" evidence="10">
    <location>
        <begin position="450"/>
        <end position="541"/>
    </location>
</feature>
<dbReference type="GO" id="GO:0030424">
    <property type="term" value="C:axon"/>
    <property type="evidence" value="ECO:0007669"/>
    <property type="project" value="TreeGrafter"/>
</dbReference>
<dbReference type="GO" id="GO:0098552">
    <property type="term" value="C:side of membrane"/>
    <property type="evidence" value="ECO:0007669"/>
    <property type="project" value="UniProtKB-KW"/>
</dbReference>
<dbReference type="PROSITE" id="PS50853">
    <property type="entry name" value="FN3"/>
    <property type="match status" value="1"/>
</dbReference>
<evidence type="ECO:0000313" key="12">
    <source>
        <dbReference type="EMBL" id="CAG01835.1"/>
    </source>
</evidence>
<dbReference type="InterPro" id="IPR050958">
    <property type="entry name" value="Cell_Adh-Cytoskel_Orgn"/>
</dbReference>
<evidence type="ECO:0000256" key="1">
    <source>
        <dbReference type="ARBA" id="ARBA00004609"/>
    </source>
</evidence>
<dbReference type="AlphaFoldDB" id="Q4SBZ7"/>
<dbReference type="InterPro" id="IPR013098">
    <property type="entry name" value="Ig_I-set"/>
</dbReference>
<feature type="domain" description="Ig-like" evidence="10">
    <location>
        <begin position="122"/>
        <end position="207"/>
    </location>
</feature>
<dbReference type="Gene3D" id="2.60.120.200">
    <property type="match status" value="1"/>
</dbReference>
<dbReference type="InterPro" id="IPR007110">
    <property type="entry name" value="Ig-like_dom"/>
</dbReference>
<dbReference type="SMART" id="SM00409">
    <property type="entry name" value="IG"/>
    <property type="match status" value="6"/>
</dbReference>
<dbReference type="PROSITE" id="PS50060">
    <property type="entry name" value="MAM_2"/>
    <property type="match status" value="1"/>
</dbReference>
<evidence type="ECO:0000256" key="6">
    <source>
        <dbReference type="ARBA" id="ARBA00023180"/>
    </source>
</evidence>
<keyword evidence="4" id="KW-0472">Membrane</keyword>
<feature type="domain" description="Ig-like" evidence="10">
    <location>
        <begin position="231"/>
        <end position="316"/>
    </location>
</feature>
<dbReference type="InterPro" id="IPR003598">
    <property type="entry name" value="Ig_sub2"/>
</dbReference>
<proteinExistence type="predicted"/>
<feature type="non-terminal residue" evidence="12">
    <location>
        <position position="1"/>
    </location>
</feature>
<accession>Q4SBZ7</accession>
<name>Q4SBZ7_TETNG</name>
<dbReference type="FunFam" id="2.60.40.10:FF:000303">
    <property type="entry name" value="MAM domain containing glycosylphosphatidylinositol anchor 1"/>
    <property type="match status" value="1"/>
</dbReference>
<dbReference type="GO" id="GO:0005886">
    <property type="term" value="C:plasma membrane"/>
    <property type="evidence" value="ECO:0007669"/>
    <property type="project" value="UniProtKB-SubCell"/>
</dbReference>
<dbReference type="InterPro" id="IPR013320">
    <property type="entry name" value="ConA-like_dom_sf"/>
</dbReference>
<feature type="domain" description="Ig-like" evidence="10">
    <location>
        <begin position="571"/>
        <end position="659"/>
    </location>
</feature>
<dbReference type="InterPro" id="IPR003961">
    <property type="entry name" value="FN3_dom"/>
</dbReference>
<evidence type="ECO:0000259" key="9">
    <source>
        <dbReference type="PROSITE" id="PS50060"/>
    </source>
</evidence>
<dbReference type="FunFam" id="2.60.40.10:FF:000243">
    <property type="entry name" value="MAM domain-containing glycosylphosphatidylinositol anchor protein 1"/>
    <property type="match status" value="1"/>
</dbReference>
<dbReference type="CDD" id="cd00096">
    <property type="entry name" value="Ig"/>
    <property type="match status" value="1"/>
</dbReference>
<feature type="domain" description="MAM" evidence="9">
    <location>
        <begin position="858"/>
        <end position="1033"/>
    </location>
</feature>
<dbReference type="SMART" id="SM00408">
    <property type="entry name" value="IGc2"/>
    <property type="match status" value="6"/>
</dbReference>
<dbReference type="PANTHER" id="PTHR45080:SF35">
    <property type="entry name" value="MAM DOMAIN-CONTAINING GLYCOSYLPHOSPHATIDYLINOSITOL ANCHOR 2"/>
    <property type="match status" value="1"/>
</dbReference>
<keyword evidence="8" id="KW-0393">Immunoglobulin domain</keyword>
<dbReference type="SUPFAM" id="SSF48726">
    <property type="entry name" value="Immunoglobulin"/>
    <property type="match status" value="6"/>
</dbReference>
<dbReference type="GO" id="GO:0007156">
    <property type="term" value="P:homophilic cell adhesion via plasma membrane adhesion molecules"/>
    <property type="evidence" value="ECO:0007669"/>
    <property type="project" value="TreeGrafter"/>
</dbReference>
<organism evidence="12">
    <name type="scientific">Tetraodon nigroviridis</name>
    <name type="common">Spotted green pufferfish</name>
    <name type="synonym">Chelonodon nigroviridis</name>
    <dbReference type="NCBI Taxonomy" id="99883"/>
    <lineage>
        <taxon>Eukaryota</taxon>
        <taxon>Metazoa</taxon>
        <taxon>Chordata</taxon>
        <taxon>Craniata</taxon>
        <taxon>Vertebrata</taxon>
        <taxon>Euteleostomi</taxon>
        <taxon>Actinopterygii</taxon>
        <taxon>Neopterygii</taxon>
        <taxon>Teleostei</taxon>
        <taxon>Neoteleostei</taxon>
        <taxon>Acanthomorphata</taxon>
        <taxon>Eupercaria</taxon>
        <taxon>Tetraodontiformes</taxon>
        <taxon>Tetradontoidea</taxon>
        <taxon>Tetraodontidae</taxon>
        <taxon>Tetraodon</taxon>
    </lineage>
</organism>
<dbReference type="PROSITE" id="PS50835">
    <property type="entry name" value="IG_LIKE"/>
    <property type="match status" value="6"/>
</dbReference>
<keyword evidence="2" id="KW-1003">Cell membrane</keyword>
<dbReference type="OrthoDB" id="6107927at2759"/>
<dbReference type="GO" id="GO:0043025">
    <property type="term" value="C:neuronal cell body"/>
    <property type="evidence" value="ECO:0007669"/>
    <property type="project" value="TreeGrafter"/>
</dbReference>
<evidence type="ECO:0000256" key="4">
    <source>
        <dbReference type="ARBA" id="ARBA00023136"/>
    </source>
</evidence>
<dbReference type="GO" id="GO:0050808">
    <property type="term" value="P:synapse organization"/>
    <property type="evidence" value="ECO:0007669"/>
    <property type="project" value="TreeGrafter"/>
</dbReference>
<comment type="caution">
    <text evidence="12">The sequence shown here is derived from an EMBL/GenBank/DDBJ whole genome shotgun (WGS) entry which is preliminary data.</text>
</comment>
<protein>
    <submittedName>
        <fullName evidence="12">(spotted green pufferfish) hypothetical protein</fullName>
    </submittedName>
</protein>
<dbReference type="InterPro" id="IPR036179">
    <property type="entry name" value="Ig-like_dom_sf"/>
</dbReference>
<dbReference type="GO" id="GO:0008046">
    <property type="term" value="F:axon guidance receptor activity"/>
    <property type="evidence" value="ECO:0007669"/>
    <property type="project" value="TreeGrafter"/>
</dbReference>
<evidence type="ECO:0000256" key="3">
    <source>
        <dbReference type="ARBA" id="ARBA00022622"/>
    </source>
</evidence>
<evidence type="ECO:0000256" key="7">
    <source>
        <dbReference type="ARBA" id="ARBA00023288"/>
    </source>
</evidence>
<sequence length="1033" mass="115141">APPTVRIIHSGHACNVEEERYTERVYTIREGETLELTCLVTGHPRPQIRWTKTAGSVSDRFQDSSVFNETLHIAKILRTQGGRYYCKAENGLGSPAIKSIRVDVYLLIDVPGVNFDDNLDDPVVTVHQSIGEAKEQFYYERTVFLRCVANSNPPVRYSWHRGREVLTQGSDKGVEIYEPFFTQGETKILKLKNLRPQDYANYSCIASVREDVCGIPDRSVIFTLTNRTASPSIKLLVEDPIVVNPGQTVSLVCITTGGEPQPVLTWVSSNDSLPQRSVVNGGTLTLPAITSEEAGAYSCVASNNVGNPAKKSTTIVVRALKKGRFWITPDPYHNDDNIQIGREVKISCQVEATPPEELTFSWLKNGRALRSSERMVITQTDPDISPGTTNLDIIDLKFTDFGTYTCVAALKGGGIPEISIDVNISSTTGTPLRPSEVDDSEVQRALSVPPNLTVPRGKFPLVAREGDTVELECLVSGKPKPIILWSRADKEAPMPDGSMQMESYDGVLRIVNVSREMTGSYRCQTSQYNGFNVKPREAVVELIVQSPLGMLPLSQREPPYPCYPSAFGDPPTVEPVFMEMRQGLGRPVVMTCRVLRAHPSRVLRFEWLLSNRLLHAGAFDAQRDETEYTVRNLNRDGLGEYTCNVINEAGAGKCTFLVTGPMFRTITPSSGSSPPLVFPLSCTLSPLFALPLPPRVPDSHHLDAAIAKGRLGGQALLWCCASGCRVCTCMKAHPPSLLGGKAYPPEFYYDTYNPVWQNKPRIYNFKLQWTQMNPNAVDRIVAYRLGFRQMGLQRWWEQEIPVDGPINKGELMSHNLTELVRPESYEVRLTPITRFGEGDSTIRIVRYSAPINPHLREFHCSFEEEPICMFTQDKNDDFDWTRHSAATRDTKYTPNTGPSVDRTGSKQGFYMYIETSRPRKEGDQARLVSPFFDVAPKNPYSISNPPAYCFGFFYHMYGKHIGTLNAFLKQKGQTSSEGPVWSLIGNQGDHWRQAKVSIHPTSSFQVVLEGIRGPGIEGDIAIDDVTLEEGECR</sequence>
<keyword evidence="7" id="KW-0449">Lipoprotein</keyword>
<feature type="domain" description="Ig-like" evidence="10">
    <location>
        <begin position="3"/>
        <end position="103"/>
    </location>
</feature>
<dbReference type="FunFam" id="2.60.120.200:FF:000019">
    <property type="entry name" value="MAM domain containing glycosylphosphatidylinositol anchor 2"/>
    <property type="match status" value="1"/>
</dbReference>
<dbReference type="FunFam" id="2.60.40.10:FF:000262">
    <property type="entry name" value="MAM domain containing glycosylphosphatidylinositol anchor 1"/>
    <property type="match status" value="1"/>
</dbReference>
<feature type="non-terminal residue" evidence="12">
    <location>
        <position position="1033"/>
    </location>
</feature>
<evidence type="ECO:0000259" key="11">
    <source>
        <dbReference type="PROSITE" id="PS50853"/>
    </source>
</evidence>
<keyword evidence="5" id="KW-1015">Disulfide bond</keyword>
<reference evidence="12" key="1">
    <citation type="journal article" date="2004" name="Nature">
        <title>Genome duplication in the teleost fish Tetraodon nigroviridis reveals the early vertebrate proto-karyotype.</title>
        <authorList>
            <person name="Jaillon O."/>
            <person name="Aury J.-M."/>
            <person name="Brunet F."/>
            <person name="Petit J.-L."/>
            <person name="Stange-Thomann N."/>
            <person name="Mauceli E."/>
            <person name="Bouneau L."/>
            <person name="Fischer C."/>
            <person name="Ozouf-Costaz C."/>
            <person name="Bernot A."/>
            <person name="Nicaud S."/>
            <person name="Jaffe D."/>
            <person name="Fisher S."/>
            <person name="Lutfalla G."/>
            <person name="Dossat C."/>
            <person name="Segurens B."/>
            <person name="Dasilva C."/>
            <person name="Salanoubat M."/>
            <person name="Levy M."/>
            <person name="Boudet N."/>
            <person name="Castellano S."/>
            <person name="Anthouard V."/>
            <person name="Jubin C."/>
            <person name="Castelli V."/>
            <person name="Katinka M."/>
            <person name="Vacherie B."/>
            <person name="Biemont C."/>
            <person name="Skalli Z."/>
            <person name="Cattolico L."/>
            <person name="Poulain J."/>
            <person name="De Berardinis V."/>
            <person name="Cruaud C."/>
            <person name="Duprat S."/>
            <person name="Brottier P."/>
            <person name="Coutanceau J.-P."/>
            <person name="Gouzy J."/>
            <person name="Parra G."/>
            <person name="Lardier G."/>
            <person name="Chapple C."/>
            <person name="McKernan K.J."/>
            <person name="McEwan P."/>
            <person name="Bosak S."/>
            <person name="Kellis M."/>
            <person name="Volff J.-N."/>
            <person name="Guigo R."/>
            <person name="Zody M.C."/>
            <person name="Mesirov J."/>
            <person name="Lindblad-Toh K."/>
            <person name="Birren B."/>
            <person name="Nusbaum C."/>
            <person name="Kahn D."/>
            <person name="Robinson-Rechavi M."/>
            <person name="Laudet V."/>
            <person name="Schachter V."/>
            <person name="Quetier F."/>
            <person name="Saurin W."/>
            <person name="Scarpelli C."/>
            <person name="Wincker P."/>
            <person name="Lander E.S."/>
            <person name="Weissenbach J."/>
            <person name="Roest Crollius H."/>
        </authorList>
    </citation>
    <scope>NUCLEOTIDE SEQUENCE [LARGE SCALE GENOMIC DNA]</scope>
</reference>
<dbReference type="InterPro" id="IPR000998">
    <property type="entry name" value="MAM_dom"/>
</dbReference>
<feature type="domain" description="Fibronectin type-III" evidence="11">
    <location>
        <begin position="750"/>
        <end position="851"/>
    </location>
</feature>
<dbReference type="SMART" id="SM00137">
    <property type="entry name" value="MAM"/>
    <property type="match status" value="1"/>
</dbReference>
<dbReference type="InterPro" id="IPR003599">
    <property type="entry name" value="Ig_sub"/>
</dbReference>
<gene>
    <name evidence="12" type="ORF">GSTENG00020738001</name>
</gene>
<evidence type="ECO:0000256" key="8">
    <source>
        <dbReference type="ARBA" id="ARBA00023319"/>
    </source>
</evidence>
<dbReference type="Pfam" id="PF00629">
    <property type="entry name" value="MAM"/>
    <property type="match status" value="1"/>
</dbReference>
<dbReference type="CDD" id="cd06263">
    <property type="entry name" value="MAM"/>
    <property type="match status" value="1"/>
</dbReference>
<comment type="subcellular location">
    <subcellularLocation>
        <location evidence="1">Cell membrane</location>
        <topology evidence="1">Lipid-anchor</topology>
        <topology evidence="1">GPI-anchor</topology>
    </subcellularLocation>
</comment>
<evidence type="ECO:0000256" key="2">
    <source>
        <dbReference type="ARBA" id="ARBA00022475"/>
    </source>
</evidence>
<dbReference type="Pfam" id="PF13927">
    <property type="entry name" value="Ig_3"/>
    <property type="match status" value="4"/>
</dbReference>
<dbReference type="Pfam" id="PF07679">
    <property type="entry name" value="I-set"/>
    <property type="match status" value="1"/>
</dbReference>
<evidence type="ECO:0000259" key="10">
    <source>
        <dbReference type="PROSITE" id="PS50835"/>
    </source>
</evidence>
<dbReference type="EMBL" id="CAAE01014660">
    <property type="protein sequence ID" value="CAG01835.1"/>
    <property type="molecule type" value="Genomic_DNA"/>
</dbReference>
<feature type="domain" description="Ig-like" evidence="10">
    <location>
        <begin position="329"/>
        <end position="425"/>
    </location>
</feature>
<keyword evidence="6" id="KW-0325">Glycoprotein</keyword>
<reference evidence="12" key="2">
    <citation type="submission" date="2004-02" db="EMBL/GenBank/DDBJ databases">
        <authorList>
            <consortium name="Genoscope"/>
            <consortium name="Whitehead Institute Centre for Genome Research"/>
        </authorList>
    </citation>
    <scope>NUCLEOTIDE SEQUENCE</scope>
</reference>
<dbReference type="SUPFAM" id="SSF49899">
    <property type="entry name" value="Concanavalin A-like lectins/glucanases"/>
    <property type="match status" value="1"/>
</dbReference>
<evidence type="ECO:0000256" key="5">
    <source>
        <dbReference type="ARBA" id="ARBA00023157"/>
    </source>
</evidence>
<dbReference type="InterPro" id="IPR013783">
    <property type="entry name" value="Ig-like_fold"/>
</dbReference>